<gene>
    <name evidence="3" type="ORF">PNEJI1_003722</name>
</gene>
<proteinExistence type="predicted"/>
<dbReference type="InterPro" id="IPR004014">
    <property type="entry name" value="ATPase_P-typ_cation-transptr_N"/>
</dbReference>
<evidence type="ECO:0000313" key="3">
    <source>
        <dbReference type="EMBL" id="CCJ31455.1"/>
    </source>
</evidence>
<dbReference type="InParanoid" id="L0PIJ7"/>
<keyword evidence="1" id="KW-0472">Membrane</keyword>
<dbReference type="Proteomes" id="UP000010422">
    <property type="component" value="Unassembled WGS sequence"/>
</dbReference>
<dbReference type="AlphaFoldDB" id="L0PIJ7"/>
<dbReference type="SUPFAM" id="SSF81665">
    <property type="entry name" value="Calcium ATPase, transmembrane domain M"/>
    <property type="match status" value="1"/>
</dbReference>
<dbReference type="STRING" id="1209962.L0PIJ7"/>
<evidence type="ECO:0000256" key="1">
    <source>
        <dbReference type="SAM" id="Phobius"/>
    </source>
</evidence>
<keyword evidence="1" id="KW-1133">Transmembrane helix</keyword>
<name>L0PIJ7_PNEJI</name>
<dbReference type="InterPro" id="IPR023298">
    <property type="entry name" value="ATPase_P-typ_TM_dom_sf"/>
</dbReference>
<comment type="caution">
    <text evidence="3">The sequence shown here is derived from an EMBL/GenBank/DDBJ whole genome shotgun (WGS) entry which is preliminary data.</text>
</comment>
<evidence type="ECO:0000313" key="4">
    <source>
        <dbReference type="Proteomes" id="UP000010422"/>
    </source>
</evidence>
<evidence type="ECO:0000259" key="2">
    <source>
        <dbReference type="SMART" id="SM00831"/>
    </source>
</evidence>
<accession>L0PIJ7</accession>
<dbReference type="EMBL" id="CAKM01000311">
    <property type="protein sequence ID" value="CCJ31455.1"/>
    <property type="molecule type" value="Genomic_DNA"/>
</dbReference>
<sequence length="141" mass="16271">MPVKPSDKLGNSWNHDSFSEICLKTDFFRSSVEECCALLHTSWKTGLLTHEDILYRQSIYGINKTTIESNESLFFRFFKQLTDNFLMMLLLISALISLFVGNVNDAVSAHNGFFKSDEISMRPSSPNLMFLFTIKTYKDKY</sequence>
<dbReference type="SMART" id="SM00831">
    <property type="entry name" value="Cation_ATPase_N"/>
    <property type="match status" value="1"/>
</dbReference>
<feature type="transmembrane region" description="Helical" evidence="1">
    <location>
        <begin position="85"/>
        <end position="103"/>
    </location>
</feature>
<organism evidence="4">
    <name type="scientific">Pneumocystis jirovecii</name>
    <name type="common">Human pneumocystis pneumonia agent</name>
    <dbReference type="NCBI Taxonomy" id="42068"/>
    <lineage>
        <taxon>Eukaryota</taxon>
        <taxon>Fungi</taxon>
        <taxon>Dikarya</taxon>
        <taxon>Ascomycota</taxon>
        <taxon>Taphrinomycotina</taxon>
        <taxon>Pneumocystomycetes</taxon>
        <taxon>Pneumocystaceae</taxon>
        <taxon>Pneumocystis</taxon>
    </lineage>
</organism>
<protein>
    <recommendedName>
        <fullName evidence="2">Cation-transporting P-type ATPase N-terminal domain-containing protein</fullName>
    </recommendedName>
</protein>
<feature type="domain" description="Cation-transporting P-type ATPase N-terminal" evidence="2">
    <location>
        <begin position="26"/>
        <end position="102"/>
    </location>
</feature>
<reference evidence="3 4" key="1">
    <citation type="journal article" date="2012" name="MBio">
        <title>De novo assembly of the Pneumocystis jirovecii genome from a single bronchoalveolar lavage fluid specimen from a patient.</title>
        <authorList>
            <person name="Cisse O.H."/>
            <person name="Pagni M."/>
            <person name="Hauser P.M."/>
        </authorList>
    </citation>
    <scope>NUCLEOTIDE SEQUENCE [LARGE SCALE GENOMIC DNA]</scope>
    <source>
        <strain evidence="3 4">SE8</strain>
    </source>
</reference>
<dbReference type="VEuPathDB" id="FungiDB:PNEJI1_003722"/>
<dbReference type="Pfam" id="PF00690">
    <property type="entry name" value="Cation_ATPase_N"/>
    <property type="match status" value="1"/>
</dbReference>
<keyword evidence="1" id="KW-0812">Transmembrane</keyword>